<name>A0A177CKL7_9PLEO</name>
<evidence type="ECO:0000313" key="2">
    <source>
        <dbReference type="EMBL" id="OAG07846.1"/>
    </source>
</evidence>
<keyword evidence="3" id="KW-1185">Reference proteome</keyword>
<accession>A0A177CKL7</accession>
<dbReference type="AlphaFoldDB" id="A0A177CKL7"/>
<feature type="region of interest" description="Disordered" evidence="1">
    <location>
        <begin position="80"/>
        <end position="114"/>
    </location>
</feature>
<dbReference type="RefSeq" id="XP_018038211.1">
    <property type="nucleotide sequence ID" value="XM_018186609.1"/>
</dbReference>
<gene>
    <name evidence="2" type="ORF">CC84DRAFT_521631</name>
</gene>
<proteinExistence type="predicted"/>
<evidence type="ECO:0000256" key="1">
    <source>
        <dbReference type="SAM" id="MobiDB-lite"/>
    </source>
</evidence>
<evidence type="ECO:0000313" key="3">
    <source>
        <dbReference type="Proteomes" id="UP000077069"/>
    </source>
</evidence>
<dbReference type="GeneID" id="28770095"/>
<dbReference type="InParanoid" id="A0A177CKL7"/>
<dbReference type="EMBL" id="KV441550">
    <property type="protein sequence ID" value="OAG07846.1"/>
    <property type="molecule type" value="Genomic_DNA"/>
</dbReference>
<protein>
    <submittedName>
        <fullName evidence="2">Uncharacterized protein</fullName>
    </submittedName>
</protein>
<organism evidence="2 3">
    <name type="scientific">Paraphaeosphaeria sporulosa</name>
    <dbReference type="NCBI Taxonomy" id="1460663"/>
    <lineage>
        <taxon>Eukaryota</taxon>
        <taxon>Fungi</taxon>
        <taxon>Dikarya</taxon>
        <taxon>Ascomycota</taxon>
        <taxon>Pezizomycotina</taxon>
        <taxon>Dothideomycetes</taxon>
        <taxon>Pleosporomycetidae</taxon>
        <taxon>Pleosporales</taxon>
        <taxon>Massarineae</taxon>
        <taxon>Didymosphaeriaceae</taxon>
        <taxon>Paraphaeosphaeria</taxon>
    </lineage>
</organism>
<dbReference type="Proteomes" id="UP000077069">
    <property type="component" value="Unassembled WGS sequence"/>
</dbReference>
<sequence>MQLPSQAWVSPLLVSCAGSCELRARMFRVCYFASAWYGERSLTCTARRTASRGRCIPTCQADLTGQHKPRPPQLIYASNLQPSSAVSLPPTARARPAIRDTPSGLSRPDLHSRS</sequence>
<reference evidence="2 3" key="1">
    <citation type="submission" date="2016-05" db="EMBL/GenBank/DDBJ databases">
        <title>Comparative analysis of secretome profiles of manganese(II)-oxidizing ascomycete fungi.</title>
        <authorList>
            <consortium name="DOE Joint Genome Institute"/>
            <person name="Zeiner C.A."/>
            <person name="Purvine S.O."/>
            <person name="Zink E.M."/>
            <person name="Wu S."/>
            <person name="Pasa-Tolic L."/>
            <person name="Chaput D.L."/>
            <person name="Haridas S."/>
            <person name="Grigoriev I.V."/>
            <person name="Santelli C.M."/>
            <person name="Hansel C.M."/>
        </authorList>
    </citation>
    <scope>NUCLEOTIDE SEQUENCE [LARGE SCALE GENOMIC DNA]</scope>
    <source>
        <strain evidence="2 3">AP3s5-JAC2a</strain>
    </source>
</reference>